<gene>
    <name evidence="2" type="ORF">L0C25_03455</name>
</gene>
<evidence type="ECO:0000313" key="3">
    <source>
        <dbReference type="Proteomes" id="UP001164390"/>
    </source>
</evidence>
<organism evidence="2 3">
    <name type="scientific">Solicola gregarius</name>
    <dbReference type="NCBI Taxonomy" id="2908642"/>
    <lineage>
        <taxon>Bacteria</taxon>
        <taxon>Bacillati</taxon>
        <taxon>Actinomycetota</taxon>
        <taxon>Actinomycetes</taxon>
        <taxon>Propionibacteriales</taxon>
        <taxon>Nocardioidaceae</taxon>
        <taxon>Solicola</taxon>
    </lineage>
</organism>
<protein>
    <recommendedName>
        <fullName evidence="4">Transmembrane protein</fullName>
    </recommendedName>
</protein>
<proteinExistence type="predicted"/>
<evidence type="ECO:0008006" key="4">
    <source>
        <dbReference type="Google" id="ProtNLM"/>
    </source>
</evidence>
<dbReference type="EMBL" id="CP094970">
    <property type="protein sequence ID" value="UYM06142.1"/>
    <property type="molecule type" value="Genomic_DNA"/>
</dbReference>
<sequence>MLEHSYWVPYLCVAIAWGIVGLALLAHRAGSAHPPETFPAAAVGFVGAGAVSALLAAVAYSRDRSDGFLAIFVLAGLLTPVIGWVATLFANEDEDEGAGEV</sequence>
<dbReference type="Proteomes" id="UP001164390">
    <property type="component" value="Chromosome"/>
</dbReference>
<dbReference type="KEGG" id="sgrg:L0C25_03455"/>
<feature type="transmembrane region" description="Helical" evidence="1">
    <location>
        <begin position="67"/>
        <end position="90"/>
    </location>
</feature>
<accession>A0AA46TIU5</accession>
<dbReference type="RefSeq" id="WP_271634995.1">
    <property type="nucleotide sequence ID" value="NZ_CP094970.1"/>
</dbReference>
<feature type="transmembrane region" description="Helical" evidence="1">
    <location>
        <begin position="7"/>
        <end position="26"/>
    </location>
</feature>
<keyword evidence="1" id="KW-1133">Transmembrane helix</keyword>
<keyword evidence="1" id="KW-0472">Membrane</keyword>
<keyword evidence="1" id="KW-0812">Transmembrane</keyword>
<dbReference type="AlphaFoldDB" id="A0AA46TIU5"/>
<feature type="transmembrane region" description="Helical" evidence="1">
    <location>
        <begin position="38"/>
        <end position="60"/>
    </location>
</feature>
<evidence type="ECO:0000313" key="2">
    <source>
        <dbReference type="EMBL" id="UYM06142.1"/>
    </source>
</evidence>
<evidence type="ECO:0000256" key="1">
    <source>
        <dbReference type="SAM" id="Phobius"/>
    </source>
</evidence>
<reference evidence="2" key="1">
    <citation type="submission" date="2022-01" db="EMBL/GenBank/DDBJ databases">
        <title>Nocardioidaceae gen. sp. A5X3R13.</title>
        <authorList>
            <person name="Lopez Marin M.A."/>
            <person name="Uhlik O."/>
        </authorList>
    </citation>
    <scope>NUCLEOTIDE SEQUENCE</scope>
    <source>
        <strain evidence="2">A5X3R13</strain>
    </source>
</reference>
<keyword evidence="3" id="KW-1185">Reference proteome</keyword>
<name>A0AA46TIU5_9ACTN</name>